<feature type="transmembrane region" description="Helical" evidence="8">
    <location>
        <begin position="92"/>
        <end position="118"/>
    </location>
</feature>
<proteinExistence type="inferred from homology"/>
<feature type="transmembrane region" description="Helical" evidence="8">
    <location>
        <begin position="300"/>
        <end position="318"/>
    </location>
</feature>
<comment type="subcellular location">
    <subcellularLocation>
        <location evidence="1">Cell membrane</location>
        <topology evidence="1">Multi-pass membrane protein</topology>
    </subcellularLocation>
</comment>
<dbReference type="Proteomes" id="UP000181980">
    <property type="component" value="Unassembled WGS sequence"/>
</dbReference>
<dbReference type="GO" id="GO:0005886">
    <property type="term" value="C:plasma membrane"/>
    <property type="evidence" value="ECO:0007669"/>
    <property type="project" value="UniProtKB-SubCell"/>
</dbReference>
<reference evidence="10" key="1">
    <citation type="submission" date="2016-10" db="EMBL/GenBank/DDBJ databases">
        <authorList>
            <person name="Varghese N."/>
            <person name="Submissions S."/>
        </authorList>
    </citation>
    <scope>NUCLEOTIDE SEQUENCE [LARGE SCALE GENOMIC DNA]</scope>
    <source>
        <strain evidence="10">DSM 45237</strain>
    </source>
</reference>
<dbReference type="PANTHER" id="PTHR30250:SF10">
    <property type="entry name" value="LIPOPOLYSACCHARIDE BIOSYNTHESIS PROTEIN WZXC"/>
    <property type="match status" value="1"/>
</dbReference>
<keyword evidence="4 8" id="KW-0812">Transmembrane</keyword>
<protein>
    <submittedName>
        <fullName evidence="9">Polysaccharide transporter, PST family</fullName>
    </submittedName>
</protein>
<dbReference type="PANTHER" id="PTHR30250">
    <property type="entry name" value="PST FAMILY PREDICTED COLANIC ACID TRANSPORTER"/>
    <property type="match status" value="1"/>
</dbReference>
<evidence type="ECO:0000256" key="7">
    <source>
        <dbReference type="SAM" id="MobiDB-lite"/>
    </source>
</evidence>
<evidence type="ECO:0000256" key="4">
    <source>
        <dbReference type="ARBA" id="ARBA00022692"/>
    </source>
</evidence>
<evidence type="ECO:0000256" key="5">
    <source>
        <dbReference type="ARBA" id="ARBA00022989"/>
    </source>
</evidence>
<sequence length="555" mass="59249">MSTGTADPGLERSATSGSKVGHGLKWTMGGEWLGYLLQIGTIAILARQLTPEIFGVMAMALTLTVIVDQLRGLGLSQAVIQREDLTWVQVNALFWINAAFGLLLAGIVAATGPVLAAFYDEPQLVEICLVLGVSYAFAGVAMQHGALLNRHMRFKSLATRNMVARTVSSVVAIAAAAAGLGIWALVLQQVLLVVLAAAFVWLAVDWRPGRPRELRAALHLVRFGSLVTLSNLLHSVSRQADNIIIGRVLGAGALGLYTRAYALLTLPLRQIKNPISAVMVPTLSALQGEPERYRRAYGRAINGLAHAGMPAVVILAVAAPEVIEVFLGGQWTQAATIFQLLALTSLIQLISTTAGWLFVTFGRGGAAAVWAAVNAAGTITAFLIGVQWGVEGVAAAYTISQIVLTGPAFAVACRDTPVRPVDALVAVLRPLAVSAAVLAAAVAMRAVLPESWPALAGLILITVAAVLAWLAMLVAWARARDEVVDLYQTIRGRKVRHDRQPPRHRRTSRLQRRTPPRADPGVDPGAGLPRPRADRVGQRVHGSYRADRRRVRASR</sequence>
<keyword evidence="3" id="KW-1003">Cell membrane</keyword>
<feature type="compositionally biased region" description="Basic residues" evidence="7">
    <location>
        <begin position="494"/>
        <end position="515"/>
    </location>
</feature>
<feature type="transmembrane region" description="Helical" evidence="8">
    <location>
        <begin position="424"/>
        <end position="448"/>
    </location>
</feature>
<feature type="transmembrane region" description="Helical" evidence="8">
    <location>
        <begin position="366"/>
        <end position="388"/>
    </location>
</feature>
<evidence type="ECO:0000313" key="9">
    <source>
        <dbReference type="EMBL" id="SEF17186.1"/>
    </source>
</evidence>
<dbReference type="CDD" id="cd13127">
    <property type="entry name" value="MATE_tuaB_like"/>
    <property type="match status" value="1"/>
</dbReference>
<dbReference type="Pfam" id="PF13440">
    <property type="entry name" value="Polysacc_synt_3"/>
    <property type="match status" value="1"/>
</dbReference>
<name>A0A1H5PTR8_9ACTN</name>
<dbReference type="RefSeq" id="WP_083288830.1">
    <property type="nucleotide sequence ID" value="NZ_FNUC01000004.1"/>
</dbReference>
<keyword evidence="6 8" id="KW-0472">Membrane</keyword>
<gene>
    <name evidence="9" type="ORF">SAMN04488561_5743</name>
</gene>
<accession>A0A1H5PTR8</accession>
<keyword evidence="10" id="KW-1185">Reference proteome</keyword>
<dbReference type="AlphaFoldDB" id="A0A1H5PTR8"/>
<dbReference type="InterPro" id="IPR050833">
    <property type="entry name" value="Poly_Biosynth_Transport"/>
</dbReference>
<evidence type="ECO:0000256" key="6">
    <source>
        <dbReference type="ARBA" id="ARBA00023136"/>
    </source>
</evidence>
<dbReference type="OrthoDB" id="9770347at2"/>
<feature type="transmembrane region" description="Helical" evidence="8">
    <location>
        <begin position="56"/>
        <end position="80"/>
    </location>
</feature>
<evidence type="ECO:0000256" key="1">
    <source>
        <dbReference type="ARBA" id="ARBA00004651"/>
    </source>
</evidence>
<feature type="transmembrane region" description="Helical" evidence="8">
    <location>
        <begin position="338"/>
        <end position="359"/>
    </location>
</feature>
<evidence type="ECO:0000313" key="10">
    <source>
        <dbReference type="Proteomes" id="UP000181980"/>
    </source>
</evidence>
<feature type="transmembrane region" description="Helical" evidence="8">
    <location>
        <begin position="394"/>
        <end position="412"/>
    </location>
</feature>
<keyword evidence="5 8" id="KW-1133">Transmembrane helix</keyword>
<comment type="similarity">
    <text evidence="2">Belongs to the polysaccharide synthase family.</text>
</comment>
<evidence type="ECO:0000256" key="8">
    <source>
        <dbReference type="SAM" id="Phobius"/>
    </source>
</evidence>
<dbReference type="STRING" id="561176.SAMN04488561_5743"/>
<feature type="region of interest" description="Disordered" evidence="7">
    <location>
        <begin position="494"/>
        <end position="555"/>
    </location>
</feature>
<evidence type="ECO:0000256" key="2">
    <source>
        <dbReference type="ARBA" id="ARBA00007430"/>
    </source>
</evidence>
<feature type="transmembrane region" description="Helical" evidence="8">
    <location>
        <begin position="243"/>
        <end position="264"/>
    </location>
</feature>
<evidence type="ECO:0000256" key="3">
    <source>
        <dbReference type="ARBA" id="ARBA00022475"/>
    </source>
</evidence>
<feature type="transmembrane region" description="Helical" evidence="8">
    <location>
        <begin position="124"/>
        <end position="142"/>
    </location>
</feature>
<feature type="transmembrane region" description="Helical" evidence="8">
    <location>
        <begin position="454"/>
        <end position="477"/>
    </location>
</feature>
<organism evidence="9 10">
    <name type="scientific">Jiangella alba</name>
    <dbReference type="NCBI Taxonomy" id="561176"/>
    <lineage>
        <taxon>Bacteria</taxon>
        <taxon>Bacillati</taxon>
        <taxon>Actinomycetota</taxon>
        <taxon>Actinomycetes</taxon>
        <taxon>Jiangellales</taxon>
        <taxon>Jiangellaceae</taxon>
        <taxon>Jiangella</taxon>
    </lineage>
</organism>
<dbReference type="EMBL" id="FNUC01000004">
    <property type="protein sequence ID" value="SEF17186.1"/>
    <property type="molecule type" value="Genomic_DNA"/>
</dbReference>